<protein>
    <submittedName>
        <fullName evidence="3">Uncharacterized protein</fullName>
    </submittedName>
</protein>
<proteinExistence type="predicted"/>
<dbReference type="Proteomes" id="UP000286045">
    <property type="component" value="Unassembled WGS sequence"/>
</dbReference>
<evidence type="ECO:0000313" key="3">
    <source>
        <dbReference type="EMBL" id="RWA10509.1"/>
    </source>
</evidence>
<sequence length="1464" mass="164730">MSEPIDLDSSPVEQKEIYDEEKKQACLRIKRFNWLGHDNRATSFEFGADGFAGACNSGGELLHLSAPSKEHGLIFARGAFSSSLYACISRAQTQYGGSATFGLRLARDQVPYVDSTRKSNGTKLQITSQPSQEQGARPSEGSSFRLGEMTERGCFNYRWPLNEYSLLLNNAPVGKDNPDVDAGYCTRLSYFKDGVCYQVIRLEQRSWNDTDQEDVYHLPPSDGQVILEIGGSIYFQLFKNITTNSDENGFNNRIKDESSKNCLRIMDKRLNIGLEARVYQMNADGSGSNLLDLAPSPNQDTRESRQPPQPARPPYSNFDSSGSTFPNHTYSVPSAVNPMTEPQFTWPIGPPPSCIHPRTQPVVITIKATRFIAAIRLVYGTDTSTDSDYPEAPSSKEMHEDIWVEPVRLERVLESNSQATAIMWETILQWRDLNTDSMSEFTEISLMARCLEKILQVDLVPGFYGSENKALAVISNPFMRPTVSLRSLFWKVRFLAKVHHFLAGLKNNQNDRESRKGQNGMPENGASQQGEKSDGNPLDIFSEFDEHDRAQMINIATSQCIRIRDAIEGVISFLVELLLQPNSAPLCPQYLTDQSEFYYITMTIWYVVKSFRKTAWKSLGRLSGFKRKQLIESRIPPDNHNFGAIDKRKITLLKWYHYGSLLSLADRGILPPYWRSAMKKRVYSLSNAATIACTGSTDIKTHYSVDDEIVDRLSFLAHELGMEEFDATAETVTSASIQRIRGREFTKYLNPGIPLLKGPGYSFQETSGPWEIHALCHNSRVNVLTLESEGDYIKATKDFRGKETRQEEIALYKNKVYRFLNSEATLIPCWERSPTKMRSGWLQSEAAAVHGSTLLDIHNRIPVVPRHSPKISPQIRPVVKPEAPKQEEAKLDVGYYRGPAAGFKMGTLDDFHKGALSTHFQEILKELKGGDVRPIDWGSFRPPRQYYPDSFINSLEDTPHLFRPPITNNVFIPGTLTQFAKRPDDTGLGRQDLVDVIKEVQGSFTIVDILASQRIRSSSKHNPHLPDIRYYGHGPAEADGRKVSKDNVYVENQLVGALFDSLVDQSVQHRILHIHKLTEKLIQMLAGPTWMASITVGSWILTNTRRERISPKHRSVMANESVKLPKELKGAVGEKSALTLPQSRVSFFVSSVVLTTNAFGDFSRCSVISEVEDEDPSAEKDEIAAGKPLNEIWQVFVHQPQTARCLVFLRLLGMLCNKLCKQYRGTIKEFDFIVLSTDAFLLKEGSWAQDDGTLSRFQLILWSLDCLYKFQNSLKSSITNILDAKRELIDQIHEQAANRSPPLQGMCQEYIANFESVVVELTQFNEYLESNIAVAVRFKDALAGTLALRDSRVGLAQNEISLKQNNAIQALTYLTIGYLPLGLMAAIFAIPKEQNVVFQGMGKWWFVGSILILSGITYLVVACLNPIIDFFKFPSALGSGSREHRPNLWNLLCNIGPRDNALPR</sequence>
<keyword evidence="2" id="KW-0472">Membrane</keyword>
<comment type="caution">
    <text evidence="3">The sequence shown here is derived from an EMBL/GenBank/DDBJ whole genome shotgun (WGS) entry which is preliminary data.</text>
</comment>
<keyword evidence="2" id="KW-1133">Transmembrane helix</keyword>
<feature type="compositionally biased region" description="Polar residues" evidence="1">
    <location>
        <begin position="317"/>
        <end position="331"/>
    </location>
</feature>
<keyword evidence="2" id="KW-0812">Transmembrane</keyword>
<dbReference type="EMBL" id="RYZI01000111">
    <property type="protein sequence ID" value="RWA10509.1"/>
    <property type="molecule type" value="Genomic_DNA"/>
</dbReference>
<keyword evidence="4" id="KW-1185">Reference proteome</keyword>
<gene>
    <name evidence="3" type="ORF">EKO27_g4575</name>
</gene>
<organism evidence="3 4">
    <name type="scientific">Xylaria grammica</name>
    <dbReference type="NCBI Taxonomy" id="363999"/>
    <lineage>
        <taxon>Eukaryota</taxon>
        <taxon>Fungi</taxon>
        <taxon>Dikarya</taxon>
        <taxon>Ascomycota</taxon>
        <taxon>Pezizomycotina</taxon>
        <taxon>Sordariomycetes</taxon>
        <taxon>Xylariomycetidae</taxon>
        <taxon>Xylariales</taxon>
        <taxon>Xylariaceae</taxon>
        <taxon>Xylaria</taxon>
    </lineage>
</organism>
<feature type="region of interest" description="Disordered" evidence="1">
    <location>
        <begin position="509"/>
        <end position="538"/>
    </location>
</feature>
<feature type="compositionally biased region" description="Polar residues" evidence="1">
    <location>
        <begin position="118"/>
        <end position="134"/>
    </location>
</feature>
<name>A0A439D7Y8_9PEZI</name>
<feature type="region of interest" description="Disordered" evidence="1">
    <location>
        <begin position="116"/>
        <end position="144"/>
    </location>
</feature>
<accession>A0A439D7Y8</accession>
<feature type="transmembrane region" description="Helical" evidence="2">
    <location>
        <begin position="1370"/>
        <end position="1390"/>
    </location>
</feature>
<feature type="region of interest" description="Disordered" evidence="1">
    <location>
        <begin position="287"/>
        <end position="331"/>
    </location>
</feature>
<evidence type="ECO:0000256" key="2">
    <source>
        <dbReference type="SAM" id="Phobius"/>
    </source>
</evidence>
<feature type="transmembrane region" description="Helical" evidence="2">
    <location>
        <begin position="1081"/>
        <end position="1102"/>
    </location>
</feature>
<evidence type="ECO:0000313" key="4">
    <source>
        <dbReference type="Proteomes" id="UP000286045"/>
    </source>
</evidence>
<feature type="transmembrane region" description="Helical" evidence="2">
    <location>
        <begin position="1402"/>
        <end position="1424"/>
    </location>
</feature>
<evidence type="ECO:0000256" key="1">
    <source>
        <dbReference type="SAM" id="MobiDB-lite"/>
    </source>
</evidence>
<reference evidence="3 4" key="1">
    <citation type="submission" date="2018-12" db="EMBL/GenBank/DDBJ databases">
        <title>Draft genome sequence of Xylaria grammica IHI A82.</title>
        <authorList>
            <person name="Buettner E."/>
            <person name="Kellner H."/>
        </authorList>
    </citation>
    <scope>NUCLEOTIDE SEQUENCE [LARGE SCALE GENOMIC DNA]</scope>
    <source>
        <strain evidence="3 4">IHI A82</strain>
    </source>
</reference>